<feature type="transmembrane region" description="Helical" evidence="14">
    <location>
        <begin position="372"/>
        <end position="393"/>
    </location>
</feature>
<dbReference type="InterPro" id="IPR003594">
    <property type="entry name" value="HATPase_dom"/>
</dbReference>
<feature type="domain" description="HAMP" evidence="16">
    <location>
        <begin position="967"/>
        <end position="1019"/>
    </location>
</feature>
<dbReference type="Proteomes" id="UP000607559">
    <property type="component" value="Unassembled WGS sequence"/>
</dbReference>
<dbReference type="EMBL" id="BMJC01000002">
    <property type="protein sequence ID" value="GGB01175.1"/>
    <property type="molecule type" value="Genomic_DNA"/>
</dbReference>
<keyword evidence="4" id="KW-1003">Cell membrane</keyword>
<evidence type="ECO:0000313" key="17">
    <source>
        <dbReference type="EMBL" id="GGB01175.1"/>
    </source>
</evidence>
<reference evidence="17" key="2">
    <citation type="submission" date="2020-09" db="EMBL/GenBank/DDBJ databases">
        <authorList>
            <person name="Sun Q."/>
            <person name="Zhou Y."/>
        </authorList>
    </citation>
    <scope>NUCLEOTIDE SEQUENCE</scope>
    <source>
        <strain evidence="17">CGMCC 1.15448</strain>
    </source>
</reference>
<keyword evidence="8" id="KW-0547">Nucleotide-binding</keyword>
<dbReference type="PANTHER" id="PTHR45528:SF1">
    <property type="entry name" value="SENSOR HISTIDINE KINASE CPXA"/>
    <property type="match status" value="1"/>
</dbReference>
<keyword evidence="9" id="KW-0418">Kinase</keyword>
<evidence type="ECO:0000256" key="6">
    <source>
        <dbReference type="ARBA" id="ARBA00022679"/>
    </source>
</evidence>
<dbReference type="Pfam" id="PF00512">
    <property type="entry name" value="HisKA"/>
    <property type="match status" value="1"/>
</dbReference>
<dbReference type="InterPro" id="IPR036890">
    <property type="entry name" value="HATPase_C_sf"/>
</dbReference>
<dbReference type="Pfam" id="PF02518">
    <property type="entry name" value="HATPase_c"/>
    <property type="match status" value="1"/>
</dbReference>
<evidence type="ECO:0000259" key="16">
    <source>
        <dbReference type="PROSITE" id="PS50885"/>
    </source>
</evidence>
<dbReference type="GO" id="GO:0005886">
    <property type="term" value="C:plasma membrane"/>
    <property type="evidence" value="ECO:0007669"/>
    <property type="project" value="UniProtKB-SubCell"/>
</dbReference>
<feature type="transmembrane region" description="Helical" evidence="14">
    <location>
        <begin position="405"/>
        <end position="427"/>
    </location>
</feature>
<dbReference type="Gene3D" id="3.30.565.10">
    <property type="entry name" value="Histidine kinase-like ATPase, C-terminal domain"/>
    <property type="match status" value="1"/>
</dbReference>
<proteinExistence type="predicted"/>
<evidence type="ECO:0000256" key="7">
    <source>
        <dbReference type="ARBA" id="ARBA00022692"/>
    </source>
</evidence>
<keyword evidence="12" id="KW-0902">Two-component regulatory system</keyword>
<evidence type="ECO:0000259" key="15">
    <source>
        <dbReference type="PROSITE" id="PS50109"/>
    </source>
</evidence>
<evidence type="ECO:0000256" key="3">
    <source>
        <dbReference type="ARBA" id="ARBA00012438"/>
    </source>
</evidence>
<feature type="transmembrane region" description="Helical" evidence="14">
    <location>
        <begin position="725"/>
        <end position="748"/>
    </location>
</feature>
<evidence type="ECO:0000256" key="1">
    <source>
        <dbReference type="ARBA" id="ARBA00000085"/>
    </source>
</evidence>
<organism evidence="17 18">
    <name type="scientific">Puia dinghuensis</name>
    <dbReference type="NCBI Taxonomy" id="1792502"/>
    <lineage>
        <taxon>Bacteria</taxon>
        <taxon>Pseudomonadati</taxon>
        <taxon>Bacteroidota</taxon>
        <taxon>Chitinophagia</taxon>
        <taxon>Chitinophagales</taxon>
        <taxon>Chitinophagaceae</taxon>
        <taxon>Puia</taxon>
    </lineage>
</organism>
<dbReference type="InterPro" id="IPR004358">
    <property type="entry name" value="Sig_transdc_His_kin-like_C"/>
</dbReference>
<feature type="transmembrane region" description="Helical" evidence="14">
    <location>
        <begin position="943"/>
        <end position="965"/>
    </location>
</feature>
<name>A0A8J2XRG5_9BACT</name>
<keyword evidence="11 14" id="KW-1133">Transmembrane helix</keyword>
<evidence type="ECO:0000256" key="12">
    <source>
        <dbReference type="ARBA" id="ARBA00023012"/>
    </source>
</evidence>
<sequence>MKSFFIDIFRRNIYLLLAAFVLLLSGYFLNLYFGSDASVKVLRNSIQSFLQQRQQDFGQLSKDTAFLNRLAANRYSKPELETILEKKYGIFLYGTDSAGNPGTLAFWNEQRSLPPNVLVGGVDGTGFIHLANGQYDYIRNTVPLATGRSMIAIALIPIRWQYFITISNLTPEFVDIPSAEDRVQIVSTPTEFPVKDIRDSTLFYLQKKPGYLASAHNWSIPLVILLGTFLVLIIIHNIAHSIREKWGPAWGIGFLITVILLLRVITYVSPGLLNLRQYDLFDPSIYSSSIVLKSLGDLLINSFLFCWMILFVRRELSDYTIPQSVHRWKNWIFTIIGLALLVITTFEFANIIQSLVMDAKISFNVTNFFSLLNNYSFVGFIALAALALGYFFLSQTLFQLIGYLIRSLSIVLYILIATMGLLLLTFIRNTDTVELDIFVLVWLLAYTWLMQRRIFSDLRFRFNVSEVLFWLFIFSTSISAVILFENRKMEELNRRQMAEQLADQADPDREEILNIGFGYVDNDYLSLHFARFKDPVENMSIKDSMINRAFTAYTNTFDTRIYTFDGDEKPLYNDPPISYDTLNTIFTVGKGTDVPDLKYYSRSFDKYTYIYRKTLRNDTTGKMAGYIFILSDPKIYKGDDALIPELFHQKSGDLPEYYAIYNKRELVSEKSDYPFSTHLTDEQIPATDFTHVKKDGYDELWHRISDDDYVVVVKRDNSSLEDITLFAYLFSAFLFLVAIFRVAALLIWSRMHWSQLRTYWQMNIRSQIHTTIIFISLFSFVVIGVATIIFFINRYNRNNQDRLSRTMQTMVSEMQSKLAGQVGGEGERPFYQGSRTVLQRLTEDLAQTHGTDINIYDLDGNLLVSSNLFVYNKGILSKKMHPLAYYNLHDLNTIQFPNDERIGSVPYLSVYRPLRDDSGNAYAYLNIPSFTTQDELKEEISNFLVTIINLNAFIFLIAGTIALFLTNRITISFLLISKKMQEINLGKTNEVIEWNRNDEIGGLVKEYNKMVRKLEESAAALAKSEREGAWREMARQVAHEIKNPLTPMKLSIQYLQKAIDNNSANVKEMAAGVARTLVEQIDHLSKIASDFAQFANIGNPKKEVFDLHEMLYSLVSLYETTENLLFKWVPVHHRITVYADKTQLNRLFTNLLQNALEACVNKTRRVISVSEEVREESIVVKVTDNGEGIPLEMQSKIFIPNFTTKSSGTGLGLAMSKTIVEQAKGKIWFETVEGQGTTFYVELPILRATQIVPPPAAAAT</sequence>
<evidence type="ECO:0000256" key="5">
    <source>
        <dbReference type="ARBA" id="ARBA00022553"/>
    </source>
</evidence>
<dbReference type="RefSeq" id="WP_188932116.1">
    <property type="nucleotide sequence ID" value="NZ_BMJC01000002.1"/>
</dbReference>
<dbReference type="PROSITE" id="PS50885">
    <property type="entry name" value="HAMP"/>
    <property type="match status" value="1"/>
</dbReference>
<evidence type="ECO:0000256" key="8">
    <source>
        <dbReference type="ARBA" id="ARBA00022741"/>
    </source>
</evidence>
<evidence type="ECO:0000256" key="10">
    <source>
        <dbReference type="ARBA" id="ARBA00022840"/>
    </source>
</evidence>
<feature type="transmembrane region" description="Helical" evidence="14">
    <location>
        <begin position="218"/>
        <end position="238"/>
    </location>
</feature>
<dbReference type="InterPro" id="IPR005467">
    <property type="entry name" value="His_kinase_dom"/>
</dbReference>
<dbReference type="Gene3D" id="1.10.287.130">
    <property type="match status" value="1"/>
</dbReference>
<feature type="transmembrane region" description="Helical" evidence="14">
    <location>
        <begin position="250"/>
        <end position="270"/>
    </location>
</feature>
<evidence type="ECO:0000256" key="2">
    <source>
        <dbReference type="ARBA" id="ARBA00004651"/>
    </source>
</evidence>
<gene>
    <name evidence="17" type="ORF">GCM10011511_25610</name>
</gene>
<protein>
    <recommendedName>
        <fullName evidence="3">histidine kinase</fullName>
        <ecNumber evidence="3">2.7.13.3</ecNumber>
    </recommendedName>
</protein>
<dbReference type="PROSITE" id="PS50109">
    <property type="entry name" value="HIS_KIN"/>
    <property type="match status" value="1"/>
</dbReference>
<dbReference type="GO" id="GO:0005524">
    <property type="term" value="F:ATP binding"/>
    <property type="evidence" value="ECO:0007669"/>
    <property type="project" value="UniProtKB-KW"/>
</dbReference>
<dbReference type="GO" id="GO:0000155">
    <property type="term" value="F:phosphorelay sensor kinase activity"/>
    <property type="evidence" value="ECO:0007669"/>
    <property type="project" value="InterPro"/>
</dbReference>
<dbReference type="SUPFAM" id="SSF47384">
    <property type="entry name" value="Homodimeric domain of signal transducing histidine kinase"/>
    <property type="match status" value="1"/>
</dbReference>
<evidence type="ECO:0000256" key="9">
    <source>
        <dbReference type="ARBA" id="ARBA00022777"/>
    </source>
</evidence>
<dbReference type="InterPro" id="IPR003660">
    <property type="entry name" value="HAMP_dom"/>
</dbReference>
<reference evidence="17" key="1">
    <citation type="journal article" date="2014" name="Int. J. Syst. Evol. Microbiol.">
        <title>Complete genome sequence of Corynebacterium casei LMG S-19264T (=DSM 44701T), isolated from a smear-ripened cheese.</title>
        <authorList>
            <consortium name="US DOE Joint Genome Institute (JGI-PGF)"/>
            <person name="Walter F."/>
            <person name="Albersmeier A."/>
            <person name="Kalinowski J."/>
            <person name="Ruckert C."/>
        </authorList>
    </citation>
    <scope>NUCLEOTIDE SEQUENCE</scope>
    <source>
        <strain evidence="17">CGMCC 1.15448</strain>
    </source>
</reference>
<evidence type="ECO:0000256" key="14">
    <source>
        <dbReference type="SAM" id="Phobius"/>
    </source>
</evidence>
<dbReference type="CDD" id="cd00082">
    <property type="entry name" value="HisKA"/>
    <property type="match status" value="1"/>
</dbReference>
<evidence type="ECO:0000256" key="13">
    <source>
        <dbReference type="ARBA" id="ARBA00023136"/>
    </source>
</evidence>
<feature type="transmembrane region" description="Helical" evidence="14">
    <location>
        <begin position="462"/>
        <end position="484"/>
    </location>
</feature>
<evidence type="ECO:0000313" key="18">
    <source>
        <dbReference type="Proteomes" id="UP000607559"/>
    </source>
</evidence>
<keyword evidence="6" id="KW-0808">Transferase</keyword>
<evidence type="ECO:0000256" key="4">
    <source>
        <dbReference type="ARBA" id="ARBA00022475"/>
    </source>
</evidence>
<accession>A0A8J2XRG5</accession>
<keyword evidence="13 14" id="KW-0472">Membrane</keyword>
<dbReference type="PANTHER" id="PTHR45528">
    <property type="entry name" value="SENSOR HISTIDINE KINASE CPXA"/>
    <property type="match status" value="1"/>
</dbReference>
<feature type="transmembrane region" description="Helical" evidence="14">
    <location>
        <begin position="331"/>
        <end position="352"/>
    </location>
</feature>
<dbReference type="InterPro" id="IPR036097">
    <property type="entry name" value="HisK_dim/P_sf"/>
</dbReference>
<feature type="domain" description="Histidine kinase" evidence="15">
    <location>
        <begin position="1036"/>
        <end position="1247"/>
    </location>
</feature>
<keyword evidence="7 14" id="KW-0812">Transmembrane</keyword>
<dbReference type="EC" id="2.7.13.3" evidence="3"/>
<dbReference type="AlphaFoldDB" id="A0A8J2XRG5"/>
<feature type="transmembrane region" description="Helical" evidence="14">
    <location>
        <begin position="768"/>
        <end position="792"/>
    </location>
</feature>
<keyword evidence="5" id="KW-0597">Phosphoprotein</keyword>
<feature type="transmembrane region" description="Helical" evidence="14">
    <location>
        <begin position="290"/>
        <end position="310"/>
    </location>
</feature>
<dbReference type="PRINTS" id="PR00344">
    <property type="entry name" value="BCTRLSENSOR"/>
</dbReference>
<dbReference type="SMART" id="SM00388">
    <property type="entry name" value="HisKA"/>
    <property type="match status" value="1"/>
</dbReference>
<dbReference type="CDD" id="cd00075">
    <property type="entry name" value="HATPase"/>
    <property type="match status" value="1"/>
</dbReference>
<feature type="transmembrane region" description="Helical" evidence="14">
    <location>
        <begin position="12"/>
        <end position="33"/>
    </location>
</feature>
<dbReference type="SUPFAM" id="SSF55874">
    <property type="entry name" value="ATPase domain of HSP90 chaperone/DNA topoisomerase II/histidine kinase"/>
    <property type="match status" value="1"/>
</dbReference>
<keyword evidence="10" id="KW-0067">ATP-binding</keyword>
<dbReference type="InterPro" id="IPR003661">
    <property type="entry name" value="HisK_dim/P_dom"/>
</dbReference>
<keyword evidence="18" id="KW-1185">Reference proteome</keyword>
<dbReference type="Gene3D" id="6.10.340.10">
    <property type="match status" value="1"/>
</dbReference>
<dbReference type="SMART" id="SM00387">
    <property type="entry name" value="HATPase_c"/>
    <property type="match status" value="1"/>
</dbReference>
<evidence type="ECO:0000256" key="11">
    <source>
        <dbReference type="ARBA" id="ARBA00022989"/>
    </source>
</evidence>
<dbReference type="InterPro" id="IPR050398">
    <property type="entry name" value="HssS/ArlS-like"/>
</dbReference>
<comment type="caution">
    <text evidence="17">The sequence shown here is derived from an EMBL/GenBank/DDBJ whole genome shotgun (WGS) entry which is preliminary data.</text>
</comment>
<comment type="catalytic activity">
    <reaction evidence="1">
        <text>ATP + protein L-histidine = ADP + protein N-phospho-L-histidine.</text>
        <dbReference type="EC" id="2.7.13.3"/>
    </reaction>
</comment>
<comment type="subcellular location">
    <subcellularLocation>
        <location evidence="2">Cell membrane</location>
        <topology evidence="2">Multi-pass membrane protein</topology>
    </subcellularLocation>
</comment>